<dbReference type="NCBIfam" id="TIGR04183">
    <property type="entry name" value="Por_Secre_tail"/>
    <property type="match status" value="1"/>
</dbReference>
<dbReference type="Pfam" id="PF18962">
    <property type="entry name" value="Por_Secre_tail"/>
    <property type="match status" value="1"/>
</dbReference>
<dbReference type="PANTHER" id="PTHR11905">
    <property type="entry name" value="ADAM A DISINTEGRIN AND METALLOPROTEASE DOMAIN"/>
    <property type="match status" value="1"/>
</dbReference>
<reference evidence="3 4" key="1">
    <citation type="submission" date="2019-01" db="EMBL/GenBank/DDBJ databases">
        <title>Flavobacterium sp. nov.,isolated from freshwater.</title>
        <authorList>
            <person name="Zhang R."/>
            <person name="Du Z.-J."/>
        </authorList>
    </citation>
    <scope>NUCLEOTIDE SEQUENCE [LARGE SCALE GENOMIC DNA]</scope>
    <source>
        <strain evidence="3 4">1E403</strain>
    </source>
</reference>
<dbReference type="RefSeq" id="WP_128391521.1">
    <property type="nucleotide sequence ID" value="NZ_SBII01000022.1"/>
</dbReference>
<dbReference type="SUPFAM" id="SSF55486">
    <property type="entry name" value="Metalloproteases ('zincins'), catalytic domain"/>
    <property type="match status" value="1"/>
</dbReference>
<organism evidence="3 4">
    <name type="scientific">Flavobacterium cerinum</name>
    <dbReference type="NCBI Taxonomy" id="2502784"/>
    <lineage>
        <taxon>Bacteria</taxon>
        <taxon>Pseudomonadati</taxon>
        <taxon>Bacteroidota</taxon>
        <taxon>Flavobacteriia</taxon>
        <taxon>Flavobacteriales</taxon>
        <taxon>Flavobacteriaceae</taxon>
        <taxon>Flavobacterium</taxon>
    </lineage>
</organism>
<dbReference type="Pfam" id="PF13582">
    <property type="entry name" value="Reprolysin_3"/>
    <property type="match status" value="1"/>
</dbReference>
<dbReference type="InterPro" id="IPR026444">
    <property type="entry name" value="Secre_tail"/>
</dbReference>
<evidence type="ECO:0000313" key="4">
    <source>
        <dbReference type="Proteomes" id="UP000287527"/>
    </source>
</evidence>
<dbReference type="Gene3D" id="2.60.40.10">
    <property type="entry name" value="Immunoglobulins"/>
    <property type="match status" value="2"/>
</dbReference>
<evidence type="ECO:0000256" key="1">
    <source>
        <dbReference type="ARBA" id="ARBA00022729"/>
    </source>
</evidence>
<dbReference type="PANTHER" id="PTHR11905:SF159">
    <property type="entry name" value="ADAM METALLOPROTEASE"/>
    <property type="match status" value="1"/>
</dbReference>
<dbReference type="EMBL" id="SBII01000022">
    <property type="protein sequence ID" value="RWW91634.1"/>
    <property type="molecule type" value="Genomic_DNA"/>
</dbReference>
<proteinExistence type="predicted"/>
<dbReference type="InterPro" id="IPR024079">
    <property type="entry name" value="MetalloPept_cat_dom_sf"/>
</dbReference>
<keyword evidence="1" id="KW-0732">Signal</keyword>
<evidence type="ECO:0000259" key="2">
    <source>
        <dbReference type="Pfam" id="PF18962"/>
    </source>
</evidence>
<sequence>MKKRILLVITVVLFCTYGYAQEALWNKQSDKGIKKSDLLDRTSVPSEYQLFSLNLDLLKLKLKDAPLRESKSSNLILQFPDADGKLKNFRIFEAPVMEPGLAEKYPDLKSYAGQGVDNPAETIRFSVTLYGLHNMMFSDKGASYIDPYTKNNKMYIVYNKTDLSAPKMFKCGVSNTHAKKQKNGGLTTLSEPATDGIMRHYRLAMACTIEYADFHINAANMNGGTLAQKKQAVLSAMIVTVTRVNSIYEKELAITLQLVANNDALIFVNSDTFDNENNENILLDQSQTVIDGIIGLNNYDIGHTVSTGGGGVAQMYSPCSNSKAMGITGLGAPVGDAYDVDFVAHEMGHQFGANHTFNNDCDGNISYDTAYETGSGSTIMAYAGVCFPSVQDHSDAYFHKISIQEITDFIKDWGNCSQNTTTGNAGPIANAGLDYTIPKSTPFILKGTATDANDATSLTYSWEQMDLQTSTQPPVANASNGPSFRSMLPKTTPDRYMPNLNAVIANNLAPTWEVISNVARSYNFAFTVRDNNVLGGQVAYDDMHINVSGVAGPFLVVTPNTNVSWQAGSTQTVTWNVAGTTGNGVNAAFVDILLSSDGGLTYPVTLATHVANDGSESITVPANAAGTTNRIMVRGNSHIFYDISNTNFTITAAPATPAIAVSIVGNASKTVCKGNEATYSLLYEALAGFTGTATFSATGNPSGSTVVFSSSTVSATGNVTVTVLTTTVIAVGQYPIVVTATTGAETKTVTLNLKVLNTVGTVQLVVPANNATGVSSNVELAWAPASNAANYAVEIATDVNFENLVASGAVDFNSFNASLQNGVTYYWKVVPFNAGCSGAVSDTFSFTTGEVAGVNDNVLTNFSLFPNPNNGNFTVKFNSVTGSEIKMAVYDIRGRQLLNKVVANTGLIEETLSIGGVGAGVYLVNIQDGDSVITKKIIIE</sequence>
<feature type="domain" description="Secretion system C-terminal sorting" evidence="2">
    <location>
        <begin position="864"/>
        <end position="939"/>
    </location>
</feature>
<name>A0A444GKW7_9FLAO</name>
<dbReference type="InterPro" id="IPR013783">
    <property type="entry name" value="Ig-like_fold"/>
</dbReference>
<dbReference type="OrthoDB" id="9792152at2"/>
<dbReference type="GO" id="GO:0008237">
    <property type="term" value="F:metallopeptidase activity"/>
    <property type="evidence" value="ECO:0007669"/>
    <property type="project" value="InterPro"/>
</dbReference>
<gene>
    <name evidence="3" type="ORF">EPI11_18735</name>
</gene>
<protein>
    <submittedName>
        <fullName evidence="3">T9SS type A sorting domain-containing protein</fullName>
    </submittedName>
</protein>
<evidence type="ECO:0000313" key="3">
    <source>
        <dbReference type="EMBL" id="RWW91634.1"/>
    </source>
</evidence>
<dbReference type="Proteomes" id="UP000287527">
    <property type="component" value="Unassembled WGS sequence"/>
</dbReference>
<dbReference type="AlphaFoldDB" id="A0A444GKW7"/>
<dbReference type="Gene3D" id="3.40.390.10">
    <property type="entry name" value="Collagenase (Catalytic Domain)"/>
    <property type="match status" value="1"/>
</dbReference>
<comment type="caution">
    <text evidence="3">The sequence shown here is derived from an EMBL/GenBank/DDBJ whole genome shotgun (WGS) entry which is preliminary data.</text>
</comment>
<accession>A0A444GKW7</accession>
<keyword evidence="4" id="KW-1185">Reference proteome</keyword>